<dbReference type="GO" id="GO:0030366">
    <property type="term" value="F:molybdopterin synthase activity"/>
    <property type="evidence" value="ECO:0007669"/>
    <property type="project" value="UniProtKB-EC"/>
</dbReference>
<sequence>MIRIQAEPIETQALMEAAGDENAGAVVLFLGTTRRMTDGKETLSLEYDCYEPMAKAELESLRENALSRWPLKFCGIVHRVGVVGNGQASVAIAVSSPHRAESFEACQWIMDTLKKSVPIWKKERWADGSTDWVHPETDD</sequence>
<evidence type="ECO:0000256" key="5">
    <source>
        <dbReference type="ARBA" id="ARBA00023150"/>
    </source>
</evidence>
<comment type="subunit">
    <text evidence="6">Heterotetramer of 2 MoaD subunits and 2 MoaE subunits. Also stable as homodimer. The enzyme changes between these two forms during catalysis.</text>
</comment>
<keyword evidence="12" id="KW-0808">Transferase</keyword>
<gene>
    <name evidence="12" type="primary">moaE</name>
    <name evidence="12" type="ORF">MFFC18_31460</name>
</gene>
<comment type="similarity">
    <text evidence="2">Belongs to the MoaE family.</text>
</comment>
<keyword evidence="5" id="KW-0501">Molybdenum cofactor biosynthesis</keyword>
<dbReference type="CDD" id="cd00756">
    <property type="entry name" value="MoaE"/>
    <property type="match status" value="1"/>
</dbReference>
<evidence type="ECO:0000313" key="13">
    <source>
        <dbReference type="Proteomes" id="UP000322214"/>
    </source>
</evidence>
<evidence type="ECO:0000256" key="1">
    <source>
        <dbReference type="ARBA" id="ARBA00005046"/>
    </source>
</evidence>
<name>A0A5B9PDQ4_9BACT</name>
<dbReference type="InterPro" id="IPR036563">
    <property type="entry name" value="MoaE_sf"/>
</dbReference>
<dbReference type="GO" id="GO:0006777">
    <property type="term" value="P:Mo-molybdopterin cofactor biosynthetic process"/>
    <property type="evidence" value="ECO:0007669"/>
    <property type="project" value="UniProtKB-KW"/>
</dbReference>
<dbReference type="OrthoDB" id="9803224at2"/>
<protein>
    <recommendedName>
        <fullName evidence="4">Molybdopterin synthase catalytic subunit</fullName>
        <ecNumber evidence="3">2.8.1.12</ecNumber>
    </recommendedName>
    <alternativeName>
        <fullName evidence="9">MPT synthase subunit 2</fullName>
    </alternativeName>
    <alternativeName>
        <fullName evidence="7">Molybdenum cofactor biosynthesis protein E</fullName>
    </alternativeName>
    <alternativeName>
        <fullName evidence="8">Molybdopterin-converting factor large subunit</fullName>
    </alternativeName>
    <alternativeName>
        <fullName evidence="10">Molybdopterin-converting factor subunit 2</fullName>
    </alternativeName>
</protein>
<evidence type="ECO:0000256" key="3">
    <source>
        <dbReference type="ARBA" id="ARBA00011950"/>
    </source>
</evidence>
<evidence type="ECO:0000313" key="12">
    <source>
        <dbReference type="EMBL" id="QEG23250.1"/>
    </source>
</evidence>
<dbReference type="AlphaFoldDB" id="A0A5B9PDQ4"/>
<reference evidence="12 13" key="1">
    <citation type="submission" date="2019-08" db="EMBL/GenBank/DDBJ databases">
        <title>Deep-cultivation of Planctomycetes and their phenomic and genomic characterization uncovers novel biology.</title>
        <authorList>
            <person name="Wiegand S."/>
            <person name="Jogler M."/>
            <person name="Boedeker C."/>
            <person name="Pinto D."/>
            <person name="Vollmers J."/>
            <person name="Rivas-Marin E."/>
            <person name="Kohn T."/>
            <person name="Peeters S.H."/>
            <person name="Heuer A."/>
            <person name="Rast P."/>
            <person name="Oberbeckmann S."/>
            <person name="Bunk B."/>
            <person name="Jeske O."/>
            <person name="Meyerdierks A."/>
            <person name="Storesund J.E."/>
            <person name="Kallscheuer N."/>
            <person name="Luecker S."/>
            <person name="Lage O.M."/>
            <person name="Pohl T."/>
            <person name="Merkel B.J."/>
            <person name="Hornburger P."/>
            <person name="Mueller R.-W."/>
            <person name="Bruemmer F."/>
            <person name="Labrenz M."/>
            <person name="Spormann A.M."/>
            <person name="Op den Camp H."/>
            <person name="Overmann J."/>
            <person name="Amann R."/>
            <person name="Jetten M.S.M."/>
            <person name="Mascher T."/>
            <person name="Medema M.H."/>
            <person name="Devos D.P."/>
            <person name="Kaster A.-K."/>
            <person name="Ovreas L."/>
            <person name="Rohde M."/>
            <person name="Galperin M.Y."/>
            <person name="Jogler C."/>
        </authorList>
    </citation>
    <scope>NUCLEOTIDE SEQUENCE [LARGE SCALE GENOMIC DNA]</scope>
    <source>
        <strain evidence="12 13">FC18</strain>
    </source>
</reference>
<dbReference type="EMBL" id="CP042912">
    <property type="protein sequence ID" value="QEG23250.1"/>
    <property type="molecule type" value="Genomic_DNA"/>
</dbReference>
<dbReference type="EC" id="2.8.1.12" evidence="3"/>
<dbReference type="Gene3D" id="3.90.1170.40">
    <property type="entry name" value="Molybdopterin biosynthesis MoaE subunit"/>
    <property type="match status" value="1"/>
</dbReference>
<dbReference type="Pfam" id="PF02391">
    <property type="entry name" value="MoaE"/>
    <property type="match status" value="1"/>
</dbReference>
<accession>A0A5B9PDQ4</accession>
<evidence type="ECO:0000256" key="7">
    <source>
        <dbReference type="ARBA" id="ARBA00029745"/>
    </source>
</evidence>
<comment type="catalytic activity">
    <reaction evidence="11">
        <text>2 [molybdopterin-synthase sulfur-carrier protein]-C-terminal-Gly-aminoethanethioate + cyclic pyranopterin phosphate + H2O = molybdopterin + 2 [molybdopterin-synthase sulfur-carrier protein]-C-terminal Gly-Gly + 2 H(+)</text>
        <dbReference type="Rhea" id="RHEA:26333"/>
        <dbReference type="Rhea" id="RHEA-COMP:12202"/>
        <dbReference type="Rhea" id="RHEA-COMP:19907"/>
        <dbReference type="ChEBI" id="CHEBI:15377"/>
        <dbReference type="ChEBI" id="CHEBI:15378"/>
        <dbReference type="ChEBI" id="CHEBI:58698"/>
        <dbReference type="ChEBI" id="CHEBI:59648"/>
        <dbReference type="ChEBI" id="CHEBI:90778"/>
        <dbReference type="ChEBI" id="CHEBI:232372"/>
        <dbReference type="EC" id="2.8.1.12"/>
    </reaction>
</comment>
<dbReference type="STRING" id="980251.GCA_001642875_00542"/>
<dbReference type="KEGG" id="mff:MFFC18_31460"/>
<organism evidence="12 13">
    <name type="scientific">Mariniblastus fucicola</name>
    <dbReference type="NCBI Taxonomy" id="980251"/>
    <lineage>
        <taxon>Bacteria</taxon>
        <taxon>Pseudomonadati</taxon>
        <taxon>Planctomycetota</taxon>
        <taxon>Planctomycetia</taxon>
        <taxon>Pirellulales</taxon>
        <taxon>Pirellulaceae</taxon>
        <taxon>Mariniblastus</taxon>
    </lineage>
</organism>
<dbReference type="InterPro" id="IPR003448">
    <property type="entry name" value="Mopterin_biosynth_MoaE"/>
</dbReference>
<dbReference type="SUPFAM" id="SSF54690">
    <property type="entry name" value="Molybdopterin synthase subunit MoaE"/>
    <property type="match status" value="1"/>
</dbReference>
<evidence type="ECO:0000256" key="11">
    <source>
        <dbReference type="ARBA" id="ARBA00049878"/>
    </source>
</evidence>
<keyword evidence="13" id="KW-1185">Reference proteome</keyword>
<evidence type="ECO:0000256" key="10">
    <source>
        <dbReference type="ARBA" id="ARBA00032474"/>
    </source>
</evidence>
<evidence type="ECO:0000256" key="6">
    <source>
        <dbReference type="ARBA" id="ARBA00026066"/>
    </source>
</evidence>
<dbReference type="PANTHER" id="PTHR23404">
    <property type="entry name" value="MOLYBDOPTERIN SYNTHASE RELATED"/>
    <property type="match status" value="1"/>
</dbReference>
<evidence type="ECO:0000256" key="2">
    <source>
        <dbReference type="ARBA" id="ARBA00005426"/>
    </source>
</evidence>
<dbReference type="RefSeq" id="WP_075083329.1">
    <property type="nucleotide sequence ID" value="NZ_CP042912.1"/>
</dbReference>
<evidence type="ECO:0000256" key="8">
    <source>
        <dbReference type="ARBA" id="ARBA00030407"/>
    </source>
</evidence>
<dbReference type="Proteomes" id="UP000322214">
    <property type="component" value="Chromosome"/>
</dbReference>
<comment type="pathway">
    <text evidence="1">Cofactor biosynthesis; molybdopterin biosynthesis.</text>
</comment>
<evidence type="ECO:0000256" key="4">
    <source>
        <dbReference type="ARBA" id="ARBA00013858"/>
    </source>
</evidence>
<proteinExistence type="inferred from homology"/>
<evidence type="ECO:0000256" key="9">
    <source>
        <dbReference type="ARBA" id="ARBA00030781"/>
    </source>
</evidence>